<evidence type="ECO:0000259" key="7">
    <source>
        <dbReference type="Pfam" id="PF02771"/>
    </source>
</evidence>
<dbReference type="SUPFAM" id="SSF56645">
    <property type="entry name" value="Acyl-CoA dehydrogenase NM domain-like"/>
    <property type="match status" value="1"/>
</dbReference>
<feature type="domain" description="Acyl-CoA dehydrogenase/oxidase C-terminal" evidence="5">
    <location>
        <begin position="232"/>
        <end position="380"/>
    </location>
</feature>
<dbReference type="RefSeq" id="WP_229434481.1">
    <property type="nucleotide sequence ID" value="NZ_JAJHPV010000021.1"/>
</dbReference>
<dbReference type="PROSITE" id="PS00072">
    <property type="entry name" value="ACYL_COA_DH_1"/>
    <property type="match status" value="1"/>
</dbReference>
<evidence type="ECO:0000259" key="5">
    <source>
        <dbReference type="Pfam" id="PF00441"/>
    </source>
</evidence>
<sequence>MEYTSPWMNAELEGFRDAVRRFVDTEIVPNQEHWRKQQHVDRSVWDKGGEMGILLADIPEQYGGSGGSFAHQSVVFEELGYAGDMAFGIHVHAIVAHYILNQGTEAQKLKYLPKLASGEMVAAIAMSEPGAGSDLKGIRTTATAGADGYKVNGSKTFISNGYLADLILVVVKTDAAAGAKGVSLLLLETRNNPGFRVGRILEKVGQKGQDTCELFFDDAHVPLENVLGGVEGKGFAQLMTELPYERTILGVAGVAAIERALRLTVEHTKERKAFGQALFDMQNTRFVLAEIKTEATIARIFIDRCIDDMIAGRMDTVQASMAKYWISDLQCKVIDQCVQLFGGYGYMLEYPIAQMYVDARVQRIYGGANEIMKEIIARSL</sequence>
<evidence type="ECO:0000256" key="1">
    <source>
        <dbReference type="ARBA" id="ARBA00001974"/>
    </source>
</evidence>
<comment type="similarity">
    <text evidence="2">Belongs to the acyl-CoA dehydrogenase family.</text>
</comment>
<proteinExistence type="inferred from homology"/>
<accession>A0ABS8J1A3</accession>
<dbReference type="InterPro" id="IPR009100">
    <property type="entry name" value="AcylCoA_DH/oxidase_NM_dom_sf"/>
</dbReference>
<dbReference type="InterPro" id="IPR006091">
    <property type="entry name" value="Acyl-CoA_Oxase/DH_mid-dom"/>
</dbReference>
<dbReference type="Pfam" id="PF02770">
    <property type="entry name" value="Acyl-CoA_dh_M"/>
    <property type="match status" value="1"/>
</dbReference>
<dbReference type="Gene3D" id="2.40.110.10">
    <property type="entry name" value="Butyryl-CoA Dehydrogenase, subunit A, domain 2"/>
    <property type="match status" value="1"/>
</dbReference>
<dbReference type="Gene3D" id="1.20.140.10">
    <property type="entry name" value="Butyryl-CoA Dehydrogenase, subunit A, domain 3"/>
    <property type="match status" value="1"/>
</dbReference>
<dbReference type="InterPro" id="IPR046373">
    <property type="entry name" value="Acyl-CoA_Oxase/DH_mid-dom_sf"/>
</dbReference>
<dbReference type="Proteomes" id="UP001198701">
    <property type="component" value="Unassembled WGS sequence"/>
</dbReference>
<evidence type="ECO:0000256" key="2">
    <source>
        <dbReference type="ARBA" id="ARBA00009347"/>
    </source>
</evidence>
<feature type="domain" description="Acyl-CoA oxidase/dehydrogenase middle" evidence="6">
    <location>
        <begin position="123"/>
        <end position="218"/>
    </location>
</feature>
<comment type="caution">
    <text evidence="8">The sequence shown here is derived from an EMBL/GenBank/DDBJ whole genome shotgun (WGS) entry which is preliminary data.</text>
</comment>
<organism evidence="8 9">
    <name type="scientific">Massilia agrisoli</name>
    <dbReference type="NCBI Taxonomy" id="2892444"/>
    <lineage>
        <taxon>Bacteria</taxon>
        <taxon>Pseudomonadati</taxon>
        <taxon>Pseudomonadota</taxon>
        <taxon>Betaproteobacteria</taxon>
        <taxon>Burkholderiales</taxon>
        <taxon>Oxalobacteraceae</taxon>
        <taxon>Telluria group</taxon>
        <taxon>Massilia</taxon>
    </lineage>
</organism>
<evidence type="ECO:0000259" key="6">
    <source>
        <dbReference type="Pfam" id="PF02770"/>
    </source>
</evidence>
<dbReference type="InterPro" id="IPR013786">
    <property type="entry name" value="AcylCoA_DH/ox_N"/>
</dbReference>
<comment type="cofactor">
    <cofactor evidence="1">
        <name>FAD</name>
        <dbReference type="ChEBI" id="CHEBI:57692"/>
    </cofactor>
</comment>
<evidence type="ECO:0000313" key="9">
    <source>
        <dbReference type="Proteomes" id="UP001198701"/>
    </source>
</evidence>
<protein>
    <submittedName>
        <fullName evidence="8">Acyl-CoA dehydrogenase family protein</fullName>
    </submittedName>
</protein>
<feature type="domain" description="Acyl-CoA dehydrogenase/oxidase N-terminal" evidence="7">
    <location>
        <begin position="10"/>
        <end position="119"/>
    </location>
</feature>
<name>A0ABS8J1A3_9BURK</name>
<evidence type="ECO:0000256" key="3">
    <source>
        <dbReference type="ARBA" id="ARBA00022630"/>
    </source>
</evidence>
<keyword evidence="3" id="KW-0285">Flavoprotein</keyword>
<dbReference type="SUPFAM" id="SSF47203">
    <property type="entry name" value="Acyl-CoA dehydrogenase C-terminal domain-like"/>
    <property type="match status" value="1"/>
</dbReference>
<evidence type="ECO:0000256" key="4">
    <source>
        <dbReference type="ARBA" id="ARBA00022827"/>
    </source>
</evidence>
<dbReference type="Pfam" id="PF00441">
    <property type="entry name" value="Acyl-CoA_dh_1"/>
    <property type="match status" value="1"/>
</dbReference>
<dbReference type="Pfam" id="PF02771">
    <property type="entry name" value="Acyl-CoA_dh_N"/>
    <property type="match status" value="1"/>
</dbReference>
<evidence type="ECO:0000313" key="8">
    <source>
        <dbReference type="EMBL" id="MCC6073390.1"/>
    </source>
</evidence>
<dbReference type="EMBL" id="JAJHPV010000021">
    <property type="protein sequence ID" value="MCC6073390.1"/>
    <property type="molecule type" value="Genomic_DNA"/>
</dbReference>
<dbReference type="Gene3D" id="1.10.540.10">
    <property type="entry name" value="Acyl-CoA dehydrogenase/oxidase, N-terminal domain"/>
    <property type="match status" value="1"/>
</dbReference>
<dbReference type="InterPro" id="IPR036250">
    <property type="entry name" value="AcylCo_DH-like_C"/>
</dbReference>
<gene>
    <name evidence="8" type="ORF">LMJ30_20870</name>
</gene>
<dbReference type="InterPro" id="IPR006089">
    <property type="entry name" value="Acyl-CoA_DH_CS"/>
</dbReference>
<dbReference type="PANTHER" id="PTHR43884:SF12">
    <property type="entry name" value="ISOVALERYL-COA DEHYDROGENASE, MITOCHONDRIAL-RELATED"/>
    <property type="match status" value="1"/>
</dbReference>
<dbReference type="PANTHER" id="PTHR43884">
    <property type="entry name" value="ACYL-COA DEHYDROGENASE"/>
    <property type="match status" value="1"/>
</dbReference>
<dbReference type="InterPro" id="IPR009075">
    <property type="entry name" value="AcylCo_DH/oxidase_C"/>
</dbReference>
<reference evidence="8 9" key="1">
    <citation type="submission" date="2021-11" db="EMBL/GenBank/DDBJ databases">
        <authorList>
            <person name="Huq M.A."/>
        </authorList>
    </citation>
    <scope>NUCLEOTIDE SEQUENCE [LARGE SCALE GENOMIC DNA]</scope>
    <source>
        <strain evidence="8 9">MAHUQ-52</strain>
    </source>
</reference>
<keyword evidence="9" id="KW-1185">Reference proteome</keyword>
<dbReference type="InterPro" id="IPR037069">
    <property type="entry name" value="AcylCoA_DH/ox_N_sf"/>
</dbReference>
<keyword evidence="4" id="KW-0274">FAD</keyword>